<dbReference type="PANTHER" id="PTHR14778:SF2">
    <property type="entry name" value="KINETOCHORE-ASSOCIATED PROTEIN DSN1 HOMOLOG"/>
    <property type="match status" value="1"/>
</dbReference>
<feature type="compositionally biased region" description="Basic residues" evidence="2">
    <location>
        <begin position="45"/>
        <end position="56"/>
    </location>
</feature>
<reference evidence="3 4" key="1">
    <citation type="journal article" date="2007" name="Science">
        <title>Sea anemone genome reveals ancestral eumetazoan gene repertoire and genomic organization.</title>
        <authorList>
            <person name="Putnam N.H."/>
            <person name="Srivastava M."/>
            <person name="Hellsten U."/>
            <person name="Dirks B."/>
            <person name="Chapman J."/>
            <person name="Salamov A."/>
            <person name="Terry A."/>
            <person name="Shapiro H."/>
            <person name="Lindquist E."/>
            <person name="Kapitonov V.V."/>
            <person name="Jurka J."/>
            <person name="Genikhovich G."/>
            <person name="Grigoriev I.V."/>
            <person name="Lucas S.M."/>
            <person name="Steele R.E."/>
            <person name="Finnerty J.R."/>
            <person name="Technau U."/>
            <person name="Martindale M.Q."/>
            <person name="Rokhsar D.S."/>
        </authorList>
    </citation>
    <scope>NUCLEOTIDE SEQUENCE [LARGE SCALE GENOMIC DNA]</scope>
    <source>
        <strain evidence="4">CH2 X CH6</strain>
    </source>
</reference>
<feature type="coiled-coil region" evidence="1">
    <location>
        <begin position="177"/>
        <end position="243"/>
    </location>
</feature>
<protein>
    <submittedName>
        <fullName evidence="3">Uncharacterized protein</fullName>
    </submittedName>
</protein>
<dbReference type="STRING" id="45351.A7RN17"/>
<accession>A7RN17</accession>
<evidence type="ECO:0000256" key="1">
    <source>
        <dbReference type="SAM" id="Coils"/>
    </source>
</evidence>
<dbReference type="EMBL" id="DS469521">
    <property type="protein sequence ID" value="EDO47246.1"/>
    <property type="molecule type" value="Genomic_DNA"/>
</dbReference>
<dbReference type="GO" id="GO:0007059">
    <property type="term" value="P:chromosome segregation"/>
    <property type="evidence" value="ECO:0007669"/>
    <property type="project" value="InterPro"/>
</dbReference>
<proteinExistence type="predicted"/>
<dbReference type="GO" id="GO:0000444">
    <property type="term" value="C:MIS12/MIND type complex"/>
    <property type="evidence" value="ECO:0000318"/>
    <property type="project" value="GO_Central"/>
</dbReference>
<organism evidence="3 4">
    <name type="scientific">Nematostella vectensis</name>
    <name type="common">Starlet sea anemone</name>
    <dbReference type="NCBI Taxonomy" id="45351"/>
    <lineage>
        <taxon>Eukaryota</taxon>
        <taxon>Metazoa</taxon>
        <taxon>Cnidaria</taxon>
        <taxon>Anthozoa</taxon>
        <taxon>Hexacorallia</taxon>
        <taxon>Actiniaria</taxon>
        <taxon>Edwardsiidae</taxon>
        <taxon>Nematostella</taxon>
    </lineage>
</organism>
<evidence type="ECO:0000256" key="2">
    <source>
        <dbReference type="SAM" id="MobiDB-lite"/>
    </source>
</evidence>
<dbReference type="Proteomes" id="UP000001593">
    <property type="component" value="Unassembled WGS sequence"/>
</dbReference>
<dbReference type="AlphaFoldDB" id="A7RN17"/>
<dbReference type="PANTHER" id="PTHR14778">
    <property type="entry name" value="KINETOCHORE-ASSOCIATED PROTEIN DSN1 HOMOLOG"/>
    <property type="match status" value="1"/>
</dbReference>
<feature type="region of interest" description="Disordered" evidence="2">
    <location>
        <begin position="1"/>
        <end position="65"/>
    </location>
</feature>
<keyword evidence="1" id="KW-0175">Coiled coil</keyword>
<dbReference type="GO" id="GO:0051301">
    <property type="term" value="P:cell division"/>
    <property type="evidence" value="ECO:0007669"/>
    <property type="project" value="InterPro"/>
</dbReference>
<dbReference type="InterPro" id="IPR013218">
    <property type="entry name" value="Dsn1/Mis13"/>
</dbReference>
<dbReference type="OMA" id="ILTHACK"/>
<keyword evidence="4" id="KW-1185">Reference proteome</keyword>
<evidence type="ECO:0000313" key="4">
    <source>
        <dbReference type="Proteomes" id="UP000001593"/>
    </source>
</evidence>
<gene>
    <name evidence="3" type="ORF">NEMVEDRAFT_v1g199543</name>
</gene>
<dbReference type="HOGENOM" id="CLU_827170_0_0_1"/>
<sequence>MADATSPPRKVRRTSEEHKDDGFQFTKKSRRAKTATVNLSTRKSASAKKTKRRRSSFVRGRNDRKSLLTTKSPVKTYKPVLLLSRHLNQKTTIQLGETAQLTIFLFQTDLCKDIPADLPLEHKLSLLVKASLQLVIDKLEGDSSDVDSDIPNFNEEAISVFKQLKEAVDDCEINKLIQQTADEQEAEEHATQTLEEEAQICSAVSTRLRQESEDWDQLLESHQEQAKQISKEAQEEIEANKTKDFIPDFLSVEQHQLLSGKPSLKHMVERMEALKQKQTLQVSSLVQTVGSLKEYKDVVASFIDDQSSSLGVKSLKQIEELGSPMSLISSRLNLPK</sequence>
<feature type="compositionally biased region" description="Basic and acidic residues" evidence="2">
    <location>
        <begin position="13"/>
        <end position="22"/>
    </location>
</feature>
<dbReference type="InParanoid" id="A7RN17"/>
<dbReference type="PhylomeDB" id="A7RN17"/>
<evidence type="ECO:0000313" key="3">
    <source>
        <dbReference type="EMBL" id="EDO47246.1"/>
    </source>
</evidence>
<name>A7RN17_NEMVE</name>